<gene>
    <name evidence="1" type="ORF">Pla100_37040</name>
</gene>
<dbReference type="Proteomes" id="UP000316213">
    <property type="component" value="Unassembled WGS sequence"/>
</dbReference>
<organism evidence="1 2">
    <name type="scientific">Neorhodopirellula pilleata</name>
    <dbReference type="NCBI Taxonomy" id="2714738"/>
    <lineage>
        <taxon>Bacteria</taxon>
        <taxon>Pseudomonadati</taxon>
        <taxon>Planctomycetota</taxon>
        <taxon>Planctomycetia</taxon>
        <taxon>Pirellulales</taxon>
        <taxon>Pirellulaceae</taxon>
        <taxon>Neorhodopirellula</taxon>
    </lineage>
</organism>
<evidence type="ECO:0000313" key="2">
    <source>
        <dbReference type="Proteomes" id="UP000316213"/>
    </source>
</evidence>
<dbReference type="EMBL" id="SJPM01000007">
    <property type="protein sequence ID" value="TWT95120.1"/>
    <property type="molecule type" value="Genomic_DNA"/>
</dbReference>
<proteinExistence type="predicted"/>
<sequence>MNQQPQPNNPMHGVTLKAILESLGRRVRLGAVGRADQHPLLQLRTDHQQQPEIPSQDRDSWHELLCWSFLE</sequence>
<reference evidence="1 2" key="1">
    <citation type="submission" date="2019-02" db="EMBL/GenBank/DDBJ databases">
        <title>Deep-cultivation of Planctomycetes and their phenomic and genomic characterization uncovers novel biology.</title>
        <authorList>
            <person name="Wiegand S."/>
            <person name="Jogler M."/>
            <person name="Boedeker C."/>
            <person name="Pinto D."/>
            <person name="Vollmers J."/>
            <person name="Rivas-Marin E."/>
            <person name="Kohn T."/>
            <person name="Peeters S.H."/>
            <person name="Heuer A."/>
            <person name="Rast P."/>
            <person name="Oberbeckmann S."/>
            <person name="Bunk B."/>
            <person name="Jeske O."/>
            <person name="Meyerdierks A."/>
            <person name="Storesund J.E."/>
            <person name="Kallscheuer N."/>
            <person name="Luecker S."/>
            <person name="Lage O.M."/>
            <person name="Pohl T."/>
            <person name="Merkel B.J."/>
            <person name="Hornburger P."/>
            <person name="Mueller R.-W."/>
            <person name="Bruemmer F."/>
            <person name="Labrenz M."/>
            <person name="Spormann A.M."/>
            <person name="Op Den Camp H."/>
            <person name="Overmann J."/>
            <person name="Amann R."/>
            <person name="Jetten M.S.M."/>
            <person name="Mascher T."/>
            <person name="Medema M.H."/>
            <person name="Devos D.P."/>
            <person name="Kaster A.-K."/>
            <person name="Ovreas L."/>
            <person name="Rohde M."/>
            <person name="Galperin M.Y."/>
            <person name="Jogler C."/>
        </authorList>
    </citation>
    <scope>NUCLEOTIDE SEQUENCE [LARGE SCALE GENOMIC DNA]</scope>
    <source>
        <strain evidence="1 2">Pla100</strain>
    </source>
</reference>
<name>A0A5C6A6V0_9BACT</name>
<keyword evidence="2" id="KW-1185">Reference proteome</keyword>
<protein>
    <submittedName>
        <fullName evidence="1">Uncharacterized protein</fullName>
    </submittedName>
</protein>
<accession>A0A5C6A6V0</accession>
<dbReference type="AlphaFoldDB" id="A0A5C6A6V0"/>
<evidence type="ECO:0000313" key="1">
    <source>
        <dbReference type="EMBL" id="TWT95120.1"/>
    </source>
</evidence>
<comment type="caution">
    <text evidence="1">The sequence shown here is derived from an EMBL/GenBank/DDBJ whole genome shotgun (WGS) entry which is preliminary data.</text>
</comment>